<dbReference type="RefSeq" id="WP_110005886.1">
    <property type="nucleotide sequence ID" value="NZ_QGTX01000001.1"/>
</dbReference>
<keyword evidence="1" id="KW-0540">Nuclease</keyword>
<evidence type="ECO:0000259" key="16">
    <source>
        <dbReference type="PROSITE" id="PS51217"/>
    </source>
</evidence>
<dbReference type="InterPro" id="IPR038726">
    <property type="entry name" value="PDDEXK_AddAB-type"/>
</dbReference>
<dbReference type="GO" id="GO:0004527">
    <property type="term" value="F:exonuclease activity"/>
    <property type="evidence" value="ECO:0007669"/>
    <property type="project" value="UniProtKB-KW"/>
</dbReference>
<evidence type="ECO:0000313" key="17">
    <source>
        <dbReference type="EMBL" id="PWW23487.1"/>
    </source>
</evidence>
<keyword evidence="9" id="KW-0234">DNA repair</keyword>
<keyword evidence="10" id="KW-0413">Isomerase</keyword>
<gene>
    <name evidence="17" type="ORF">JD79_02661</name>
</gene>
<comment type="catalytic activity">
    <reaction evidence="13">
        <text>ATP + H2O = ADP + phosphate + H(+)</text>
        <dbReference type="Rhea" id="RHEA:13065"/>
        <dbReference type="ChEBI" id="CHEBI:15377"/>
        <dbReference type="ChEBI" id="CHEBI:15378"/>
        <dbReference type="ChEBI" id="CHEBI:30616"/>
        <dbReference type="ChEBI" id="CHEBI:43474"/>
        <dbReference type="ChEBI" id="CHEBI:456216"/>
        <dbReference type="EC" id="5.6.2.4"/>
    </reaction>
</comment>
<organism evidence="17 18">
    <name type="scientific">Geodermatophilus normandii</name>
    <dbReference type="NCBI Taxonomy" id="1137989"/>
    <lineage>
        <taxon>Bacteria</taxon>
        <taxon>Bacillati</taxon>
        <taxon>Actinomycetota</taxon>
        <taxon>Actinomycetes</taxon>
        <taxon>Geodermatophilales</taxon>
        <taxon>Geodermatophilaceae</taxon>
        <taxon>Geodermatophilus</taxon>
    </lineage>
</organism>
<name>A0A317QL07_9ACTN</name>
<reference evidence="18" key="1">
    <citation type="submission" date="2018-05" db="EMBL/GenBank/DDBJ databases">
        <authorList>
            <person name="Klenk H.-P."/>
            <person name="Huntemann M."/>
            <person name="Clum A."/>
            <person name="Pillay M."/>
            <person name="Palaniappan K."/>
            <person name="Varghese N."/>
            <person name="Mikhailova N."/>
            <person name="Stamatis D."/>
            <person name="Reddy T."/>
            <person name="Daum C."/>
            <person name="Shapiro N."/>
            <person name="Ivanova N."/>
            <person name="Kyrpides N."/>
            <person name="Woyke T."/>
        </authorList>
    </citation>
    <scope>NUCLEOTIDE SEQUENCE [LARGE SCALE GENOMIC DNA]</scope>
    <source>
        <strain evidence="18">DSM 45417</strain>
    </source>
</reference>
<evidence type="ECO:0000256" key="4">
    <source>
        <dbReference type="ARBA" id="ARBA00022801"/>
    </source>
</evidence>
<dbReference type="EMBL" id="QGTX01000001">
    <property type="protein sequence ID" value="PWW23487.1"/>
    <property type="molecule type" value="Genomic_DNA"/>
</dbReference>
<evidence type="ECO:0000256" key="10">
    <source>
        <dbReference type="ARBA" id="ARBA00023235"/>
    </source>
</evidence>
<feature type="domain" description="UvrD-like helicase C-terminal" evidence="16">
    <location>
        <begin position="455"/>
        <end position="737"/>
    </location>
</feature>
<dbReference type="SUPFAM" id="SSF52540">
    <property type="entry name" value="P-loop containing nucleoside triphosphate hydrolases"/>
    <property type="match status" value="1"/>
</dbReference>
<dbReference type="GO" id="GO:0003677">
    <property type="term" value="F:DNA binding"/>
    <property type="evidence" value="ECO:0007669"/>
    <property type="project" value="UniProtKB-KW"/>
</dbReference>
<dbReference type="Pfam" id="PF12705">
    <property type="entry name" value="PDDEXK_1"/>
    <property type="match status" value="1"/>
</dbReference>
<dbReference type="OrthoDB" id="9810135at2"/>
<dbReference type="GO" id="GO:0000725">
    <property type="term" value="P:recombinational repair"/>
    <property type="evidence" value="ECO:0007669"/>
    <property type="project" value="TreeGrafter"/>
</dbReference>
<dbReference type="InterPro" id="IPR000212">
    <property type="entry name" value="DNA_helicase_UvrD/REP"/>
</dbReference>
<proteinExistence type="predicted"/>
<accession>A0A317QL07</accession>
<dbReference type="Gene3D" id="1.10.486.10">
    <property type="entry name" value="PCRA, domain 4"/>
    <property type="match status" value="1"/>
</dbReference>
<evidence type="ECO:0000256" key="6">
    <source>
        <dbReference type="ARBA" id="ARBA00022839"/>
    </source>
</evidence>
<keyword evidence="2 14" id="KW-0547">Nucleotide-binding</keyword>
<evidence type="ECO:0000256" key="13">
    <source>
        <dbReference type="ARBA" id="ARBA00048988"/>
    </source>
</evidence>
<evidence type="ECO:0000256" key="1">
    <source>
        <dbReference type="ARBA" id="ARBA00022722"/>
    </source>
</evidence>
<evidence type="ECO:0000256" key="9">
    <source>
        <dbReference type="ARBA" id="ARBA00023204"/>
    </source>
</evidence>
<dbReference type="PANTHER" id="PTHR11070">
    <property type="entry name" value="UVRD / RECB / PCRA DNA HELICASE FAMILY MEMBER"/>
    <property type="match status" value="1"/>
</dbReference>
<evidence type="ECO:0000256" key="5">
    <source>
        <dbReference type="ARBA" id="ARBA00022806"/>
    </source>
</evidence>
<evidence type="ECO:0000256" key="3">
    <source>
        <dbReference type="ARBA" id="ARBA00022763"/>
    </source>
</evidence>
<dbReference type="Pfam" id="PF13361">
    <property type="entry name" value="UvrD_C"/>
    <property type="match status" value="2"/>
</dbReference>
<evidence type="ECO:0000256" key="8">
    <source>
        <dbReference type="ARBA" id="ARBA00023125"/>
    </source>
</evidence>
<keyword evidence="4 14" id="KW-0378">Hydrolase</keyword>
<dbReference type="Proteomes" id="UP000246661">
    <property type="component" value="Unassembled WGS sequence"/>
</dbReference>
<evidence type="ECO:0000256" key="12">
    <source>
        <dbReference type="ARBA" id="ARBA00034808"/>
    </source>
</evidence>
<evidence type="ECO:0000256" key="14">
    <source>
        <dbReference type="PROSITE-ProRule" id="PRU00560"/>
    </source>
</evidence>
<keyword evidence="5 14" id="KW-0347">Helicase</keyword>
<dbReference type="SUPFAM" id="SSF52980">
    <property type="entry name" value="Restriction endonuclease-like"/>
    <property type="match status" value="1"/>
</dbReference>
<dbReference type="InterPro" id="IPR014017">
    <property type="entry name" value="DNA_helicase_UvrD-like_C"/>
</dbReference>
<dbReference type="GO" id="GO:0005524">
    <property type="term" value="F:ATP binding"/>
    <property type="evidence" value="ECO:0007669"/>
    <property type="project" value="UniProtKB-UniRule"/>
</dbReference>
<dbReference type="AlphaFoldDB" id="A0A317QL07"/>
<protein>
    <recommendedName>
        <fullName evidence="12">DNA 3'-5' helicase</fullName>
        <ecNumber evidence="12">5.6.2.4</ecNumber>
    </recommendedName>
</protein>
<dbReference type="GO" id="GO:0005829">
    <property type="term" value="C:cytosol"/>
    <property type="evidence" value="ECO:0007669"/>
    <property type="project" value="TreeGrafter"/>
</dbReference>
<evidence type="ECO:0000256" key="11">
    <source>
        <dbReference type="ARBA" id="ARBA00034617"/>
    </source>
</evidence>
<keyword evidence="6 17" id="KW-0269">Exonuclease</keyword>
<dbReference type="PROSITE" id="PS51198">
    <property type="entry name" value="UVRD_HELICASE_ATP_BIND"/>
    <property type="match status" value="1"/>
</dbReference>
<feature type="domain" description="UvrD-like helicase ATP-binding" evidence="15">
    <location>
        <begin position="5"/>
        <end position="436"/>
    </location>
</feature>
<keyword evidence="3" id="KW-0227">DNA damage</keyword>
<dbReference type="PANTHER" id="PTHR11070:SF23">
    <property type="entry name" value="RECBCD ENZYME SUBUNIT RECB"/>
    <property type="match status" value="1"/>
</dbReference>
<dbReference type="Gene3D" id="3.40.50.300">
    <property type="entry name" value="P-loop containing nucleotide triphosphate hydrolases"/>
    <property type="match status" value="4"/>
</dbReference>
<dbReference type="PROSITE" id="PS51217">
    <property type="entry name" value="UVRD_HELICASE_CTER"/>
    <property type="match status" value="1"/>
</dbReference>
<keyword evidence="18" id="KW-1185">Reference proteome</keyword>
<comment type="caution">
    <text evidence="17">The sequence shown here is derived from an EMBL/GenBank/DDBJ whole genome shotgun (WGS) entry which is preliminary data.</text>
</comment>
<dbReference type="EC" id="5.6.2.4" evidence="12"/>
<evidence type="ECO:0000313" key="18">
    <source>
        <dbReference type="Proteomes" id="UP000246661"/>
    </source>
</evidence>
<dbReference type="Pfam" id="PF00580">
    <property type="entry name" value="UvrD-helicase"/>
    <property type="match status" value="1"/>
</dbReference>
<dbReference type="GO" id="GO:0009338">
    <property type="term" value="C:exodeoxyribonuclease V complex"/>
    <property type="evidence" value="ECO:0007669"/>
    <property type="project" value="TreeGrafter"/>
</dbReference>
<keyword evidence="8" id="KW-0238">DNA-binding</keyword>
<dbReference type="InterPro" id="IPR011604">
    <property type="entry name" value="PDDEXK-like_dom_sf"/>
</dbReference>
<dbReference type="InterPro" id="IPR011335">
    <property type="entry name" value="Restrct_endonuc-II-like"/>
</dbReference>
<feature type="binding site" evidence="14">
    <location>
        <begin position="26"/>
        <end position="33"/>
    </location>
    <ligand>
        <name>ATP</name>
        <dbReference type="ChEBI" id="CHEBI:30616"/>
    </ligand>
</feature>
<comment type="catalytic activity">
    <reaction evidence="11">
        <text>Couples ATP hydrolysis with the unwinding of duplex DNA by translocating in the 3'-5' direction.</text>
        <dbReference type="EC" id="5.6.2.4"/>
    </reaction>
</comment>
<keyword evidence="7 14" id="KW-0067">ATP-binding</keyword>
<dbReference type="InterPro" id="IPR027417">
    <property type="entry name" value="P-loop_NTPase"/>
</dbReference>
<sequence>MSTPLPDDEARRAIREDTDRTLFVEAGAGSGKTKSLVDRITQLVLHDGVSMGAIAAVTFTEKAGAELRDRLRAALERAVRKGDERERAEQALDDLDGAAIGTLHSFAQRILGEHPIEAGLPPLIEVADELSSAVAFEERWAEQRRRLLDDDTVAEPLLLAMAAGVTLDHLRSLAKLFTADWDLVQERVLAGDAPSPAELRGLEDMVARAAELAARADECADDADKFLPHLRGLGAWGERLGTAATFEARLEILREAAGLKLSFGQAGNWGGKVAFTELKDGCKELLADAAELVTEVVEVTLRLLSRWIAAGVIEAADRRRAEGRLEFHDLLVLSRDLLRRDADVRAALGSRYQRLLLDEFQDTDPIQIELAVRIAGGAGAVEDRWEDVVVPPGSLFVVGDPKQSIYRFRRADIAMYLRAQEVLRGRVDLTTNFRTVEPVVSWVNAVFGRLITAEEDAQPAYTPLDAHREPQGEAPAVVVLGAEEHPGKVSAQELRRREAADVAGSIQRAIAEQWPVKDSTSGEWRAARLDDVAVLVPSRTSLEALEDALDATGIPYRAEASSLVYEAQEVRDLLAATRAVADPSDAFALVTALRSPLFGCGDDDLWTWKRDGGSFHLLAPEDAARADHPVARALSYLRRLHHRSRWMAPSEVLTALVTDRRMLEVAAPGPRARDQWRRLRFVVDQARAWSESEHGGLRAYLTWAAQQGEESSRVVEAALPETDASAVRVMTIHAAKGLEFPIVVMSGMTAAPRRGSGVRVLWPAAGGYAVSLRKDVTTGDFAAAAPVDEQMDDRERRRLLYVAATRARDHLVVSLHRCDGYKTQSAARLLTNEGRAVEGAGTWSVAQLLDGHRVRVPASAPRTPQDYEEWLAGLNEVRVASALTSAVSASGLEGTEPEVALAAEAEPPGRAKGPVNVELPAWSKGRYGTAIGRAVHGVLQSVDLATGTGLEDAVAAQCVAEGVESHADVVTALVHSALSTDVVQRAAVREHWREMYVGTVQDDGTVLEGYVDLVYREDDGSLVVVDYKTDAIPAEAIAARAQYYRPQLKAYASMIEDAVASTRVGTRIAFLHPRTAVVV</sequence>
<evidence type="ECO:0000256" key="2">
    <source>
        <dbReference type="ARBA" id="ARBA00022741"/>
    </source>
</evidence>
<dbReference type="GO" id="GO:0043138">
    <property type="term" value="F:3'-5' DNA helicase activity"/>
    <property type="evidence" value="ECO:0007669"/>
    <property type="project" value="UniProtKB-EC"/>
</dbReference>
<dbReference type="Gene3D" id="3.90.320.10">
    <property type="match status" value="1"/>
</dbReference>
<evidence type="ECO:0000259" key="15">
    <source>
        <dbReference type="PROSITE" id="PS51198"/>
    </source>
</evidence>
<evidence type="ECO:0000256" key="7">
    <source>
        <dbReference type="ARBA" id="ARBA00022840"/>
    </source>
</evidence>
<dbReference type="InterPro" id="IPR014016">
    <property type="entry name" value="UvrD-like_ATP-bd"/>
</dbReference>